<gene>
    <name evidence="3" type="ORF">MSG_02758</name>
</gene>
<evidence type="ECO:0000313" key="3">
    <source>
        <dbReference type="EMBL" id="BAX92902.1"/>
    </source>
</evidence>
<dbReference type="InterPro" id="IPR010610">
    <property type="entry name" value="EryCIII-like_C"/>
</dbReference>
<dbReference type="OrthoDB" id="3253247at2"/>
<dbReference type="CDD" id="cd03784">
    <property type="entry name" value="GT1_Gtf-like"/>
    <property type="match status" value="1"/>
</dbReference>
<name>A0A1Z4EIY1_9MYCO</name>
<dbReference type="InterPro" id="IPR004276">
    <property type="entry name" value="GlycoTrans_28_N"/>
</dbReference>
<proteinExistence type="predicted"/>
<dbReference type="GO" id="GO:0008194">
    <property type="term" value="F:UDP-glycosyltransferase activity"/>
    <property type="evidence" value="ECO:0007669"/>
    <property type="project" value="InterPro"/>
</dbReference>
<dbReference type="GO" id="GO:0016758">
    <property type="term" value="F:hexosyltransferase activity"/>
    <property type="evidence" value="ECO:0007669"/>
    <property type="project" value="InterPro"/>
</dbReference>
<evidence type="ECO:0000313" key="4">
    <source>
        <dbReference type="Proteomes" id="UP000217736"/>
    </source>
</evidence>
<dbReference type="AlphaFoldDB" id="A0A1Z4EIY1"/>
<organism evidence="3 4">
    <name type="scientific">Mycobacterium shigaense</name>
    <dbReference type="NCBI Taxonomy" id="722731"/>
    <lineage>
        <taxon>Bacteria</taxon>
        <taxon>Bacillati</taxon>
        <taxon>Actinomycetota</taxon>
        <taxon>Actinomycetes</taxon>
        <taxon>Mycobacteriales</taxon>
        <taxon>Mycobacteriaceae</taxon>
        <taxon>Mycobacterium</taxon>
        <taxon>Mycobacterium simiae complex</taxon>
    </lineage>
</organism>
<dbReference type="Pfam" id="PF03033">
    <property type="entry name" value="Glyco_transf_28"/>
    <property type="match status" value="1"/>
</dbReference>
<reference evidence="4" key="1">
    <citation type="submission" date="2017-06" db="EMBL/GenBank/DDBJ databases">
        <title>Complete Genome Sequence of Mycobacterium shigaense.</title>
        <authorList>
            <person name="Fukano H."/>
            <person name="Yoshida M."/>
            <person name="Kazumi Y."/>
            <person name="Ogura Y."/>
            <person name="Mitarai S."/>
            <person name="Hayashi T."/>
            <person name="Hoshino Y."/>
        </authorList>
    </citation>
    <scope>NUCLEOTIDE SEQUENCE [LARGE SCALE GENOMIC DNA]</scope>
    <source>
        <strain evidence="4">UN-152</strain>
    </source>
</reference>
<feature type="domain" description="Glycosyltransferase family 28 N-terminal" evidence="1">
    <location>
        <begin position="3"/>
        <end position="51"/>
    </location>
</feature>
<dbReference type="EMBL" id="AP018164">
    <property type="protein sequence ID" value="BAX92902.1"/>
    <property type="molecule type" value="Genomic_DNA"/>
</dbReference>
<dbReference type="RefSeq" id="WP_096440361.1">
    <property type="nucleotide sequence ID" value="NZ_AP018164.1"/>
</dbReference>
<dbReference type="GO" id="GO:0033072">
    <property type="term" value="P:vancomycin biosynthetic process"/>
    <property type="evidence" value="ECO:0007669"/>
    <property type="project" value="UniProtKB-ARBA"/>
</dbReference>
<accession>A0A1Z4EIY1</accession>
<evidence type="ECO:0000259" key="2">
    <source>
        <dbReference type="Pfam" id="PF06722"/>
    </source>
</evidence>
<dbReference type="Pfam" id="PF06722">
    <property type="entry name" value="EryCIII-like_C"/>
    <property type="match status" value="1"/>
</dbReference>
<dbReference type="PANTHER" id="PTHR48050:SF13">
    <property type="entry name" value="STEROL 3-BETA-GLUCOSYLTRANSFERASE UGT80A2"/>
    <property type="match status" value="1"/>
</dbReference>
<dbReference type="InterPro" id="IPR002213">
    <property type="entry name" value="UDP_glucos_trans"/>
</dbReference>
<dbReference type="PANTHER" id="PTHR48050">
    <property type="entry name" value="STEROL 3-BETA-GLUCOSYLTRANSFERASE"/>
    <property type="match status" value="1"/>
</dbReference>
<feature type="domain" description="Erythromycin biosynthesis protein CIII-like C-terminal" evidence="2">
    <location>
        <begin position="280"/>
        <end position="375"/>
    </location>
</feature>
<dbReference type="GO" id="GO:0005975">
    <property type="term" value="P:carbohydrate metabolic process"/>
    <property type="evidence" value="ECO:0007669"/>
    <property type="project" value="InterPro"/>
</dbReference>
<dbReference type="InterPro" id="IPR050426">
    <property type="entry name" value="Glycosyltransferase_28"/>
</dbReference>
<keyword evidence="4" id="KW-1185">Reference proteome</keyword>
<dbReference type="Gene3D" id="3.40.50.2000">
    <property type="entry name" value="Glycogen Phosphorylase B"/>
    <property type="match status" value="2"/>
</dbReference>
<protein>
    <submittedName>
        <fullName evidence="3">Putative glycosyltransferase</fullName>
    </submittedName>
</protein>
<dbReference type="KEGG" id="mshg:MSG_02758"/>
<evidence type="ECO:0000259" key="1">
    <source>
        <dbReference type="Pfam" id="PF03033"/>
    </source>
</evidence>
<sequence length="398" mass="42092">MKVVLAGYGSRGDVEPVATAARELLRRGHDVQMAVAPNMIPFVESTGVAAAAYGPDTWDQLDSAADLVADYAANLDDPVVALNEAIQNINQVKAAKTTTLAALADGADLLVAGFNEQGLAANVAEYQGIPLATLHFFPRRVWSSWQMYTQLTKQTDDAQRRALNLPKTAAAATTPLEIQAYDQLCLPGPPAEWVDADGRLPFVGALTLELRSDADDEVLSWIADGAPPIYFGFGSTPIASPAETVAVISAACARLGERALICSGPNDFTDVPRFEHTMVVSEVSHAAVFPVCRAIAHHGGAGVTAAALRAGVPSLILWFWLDQPMWADAVTGLEAGAGRAFSESTLDSLTADLGRVLAPEYRARAREVSDQMITSADSVTRTADLLEDTARRGVGPPG</sequence>
<dbReference type="FunFam" id="3.40.50.2000:FF:000009">
    <property type="entry name" value="Sterol 3-beta-glucosyltransferase UGT80A2"/>
    <property type="match status" value="1"/>
</dbReference>
<dbReference type="SUPFAM" id="SSF53756">
    <property type="entry name" value="UDP-Glycosyltransferase/glycogen phosphorylase"/>
    <property type="match status" value="1"/>
</dbReference>
<keyword evidence="3" id="KW-0808">Transferase</keyword>
<dbReference type="Proteomes" id="UP000217736">
    <property type="component" value="Chromosome"/>
</dbReference>